<dbReference type="InterPro" id="IPR050675">
    <property type="entry name" value="OAF3"/>
</dbReference>
<dbReference type="GO" id="GO:0003677">
    <property type="term" value="F:DNA binding"/>
    <property type="evidence" value="ECO:0007669"/>
    <property type="project" value="UniProtKB-KW"/>
</dbReference>
<dbReference type="Pfam" id="PF00172">
    <property type="entry name" value="Zn_clus"/>
    <property type="match status" value="1"/>
</dbReference>
<keyword evidence="2" id="KW-0238">DNA-binding</keyword>
<dbReference type="InterPro" id="IPR036864">
    <property type="entry name" value="Zn2-C6_fun-type_DNA-bd_sf"/>
</dbReference>
<dbReference type="GO" id="GO:0008270">
    <property type="term" value="F:zinc ion binding"/>
    <property type="evidence" value="ECO:0007669"/>
    <property type="project" value="InterPro"/>
</dbReference>
<evidence type="ECO:0000256" key="1">
    <source>
        <dbReference type="ARBA" id="ARBA00023015"/>
    </source>
</evidence>
<sequence>MSPAAPPRKRSKTFTGCWTCRARKIKCDEAKPECHQCSDKGVHCEGYSARLQWLTPATHERRPDTEDPLRAPINQSLRRLLPTDSLEPGVNHSEDISASIKNFGVFSLDQQSAASRTNDRNIPSPASGVLNASEQVEFEHPCDSIAGSRHLPTCSEAQAPWPIDTGTAVTFSPCQQTLESANIAAYITSGDDSSLHLTPPDVGPEESHDLKGFIPSDHGDGDPTNQAEQYLPLLGTVTNSLVIPPQERYLMSHYSNQVVNLFCVIDNAKSPWKTIHLPRVLQCAGEQSFGATTTRIRDALRKCLLSISAFYLSNEHRANHRDLDAKNWGTVASRYRCDAIGLLKYAVETDLYADRRPKYKEFLATMLSMITINVMSGDTSTCSVHLDGAERLINFMNDRKATYSRKAKSLHRIYLYLRVIYESTASSPPPSGASRFSPSLGCTKTFGPEAVSPNHARYIEDENSPAFNLPLAESMMTDEGPLPGLSSYECIYGIPLSLLILLKETIEVIDQVKGHHADTDILFIPDHLAQICDEIEQKIMDWPLKDPLDANQGSRNRTSVTIIYHQTRAFLNALIIYFSQGVRFMSHRYLRQYVDKILDSIEAIEQLKAETKVLAAPLLWPAFMGAVEAFDHKHQERFRQWYARVEVYGIEATRTGIKVVHEVWRRGPANYRERTSGWREVVKQGDECLMLT</sequence>
<evidence type="ECO:0000259" key="5">
    <source>
        <dbReference type="PROSITE" id="PS50048"/>
    </source>
</evidence>
<dbReference type="PROSITE" id="PS00463">
    <property type="entry name" value="ZN2_CY6_FUNGAL_1"/>
    <property type="match status" value="1"/>
</dbReference>
<dbReference type="SMART" id="SM00066">
    <property type="entry name" value="GAL4"/>
    <property type="match status" value="1"/>
</dbReference>
<evidence type="ECO:0000256" key="3">
    <source>
        <dbReference type="ARBA" id="ARBA00023163"/>
    </source>
</evidence>
<dbReference type="PANTHER" id="PTHR31069:SF32">
    <property type="entry name" value="ARGININE METABOLISM REGULATION PROTEIN II"/>
    <property type="match status" value="1"/>
</dbReference>
<dbReference type="Pfam" id="PF11951">
    <property type="entry name" value="Fungal_trans_2"/>
    <property type="match status" value="1"/>
</dbReference>
<dbReference type="OrthoDB" id="3477330at2759"/>
<comment type="caution">
    <text evidence="6">The sequence shown here is derived from an EMBL/GenBank/DDBJ whole genome shotgun (WGS) entry which is preliminary data.</text>
</comment>
<keyword evidence="3" id="KW-0804">Transcription</keyword>
<feature type="domain" description="Zn(2)-C6 fungal-type" evidence="5">
    <location>
        <begin position="16"/>
        <end position="44"/>
    </location>
</feature>
<proteinExistence type="predicted"/>
<dbReference type="EMBL" id="CAJVPA010000211">
    <property type="protein sequence ID" value="CAG8405721.1"/>
    <property type="molecule type" value="Genomic_DNA"/>
</dbReference>
<dbReference type="InterPro" id="IPR021858">
    <property type="entry name" value="Fun_TF"/>
</dbReference>
<organism evidence="6 7">
    <name type="scientific">Penicillium salamii</name>
    <dbReference type="NCBI Taxonomy" id="1612424"/>
    <lineage>
        <taxon>Eukaryota</taxon>
        <taxon>Fungi</taxon>
        <taxon>Dikarya</taxon>
        <taxon>Ascomycota</taxon>
        <taxon>Pezizomycotina</taxon>
        <taxon>Eurotiomycetes</taxon>
        <taxon>Eurotiomycetidae</taxon>
        <taxon>Eurotiales</taxon>
        <taxon>Aspergillaceae</taxon>
        <taxon>Penicillium</taxon>
    </lineage>
</organism>
<dbReference type="Gene3D" id="4.10.240.10">
    <property type="entry name" value="Zn(2)-C6 fungal-type DNA-binding domain"/>
    <property type="match status" value="1"/>
</dbReference>
<protein>
    <recommendedName>
        <fullName evidence="5">Zn(2)-C6 fungal-type domain-containing protein</fullName>
    </recommendedName>
</protein>
<dbReference type="PANTHER" id="PTHR31069">
    <property type="entry name" value="OLEATE-ACTIVATED TRANSCRIPTION FACTOR 1-RELATED"/>
    <property type="match status" value="1"/>
</dbReference>
<name>A0A9W4JNZ9_9EURO</name>
<dbReference type="SUPFAM" id="SSF57701">
    <property type="entry name" value="Zn2/Cys6 DNA-binding domain"/>
    <property type="match status" value="1"/>
</dbReference>
<dbReference type="GO" id="GO:0000981">
    <property type="term" value="F:DNA-binding transcription factor activity, RNA polymerase II-specific"/>
    <property type="evidence" value="ECO:0007669"/>
    <property type="project" value="InterPro"/>
</dbReference>
<evidence type="ECO:0000313" key="6">
    <source>
        <dbReference type="EMBL" id="CAG8405721.1"/>
    </source>
</evidence>
<reference evidence="6" key="1">
    <citation type="submission" date="2021-07" db="EMBL/GenBank/DDBJ databases">
        <authorList>
            <person name="Branca A.L. A."/>
        </authorList>
    </citation>
    <scope>NUCLEOTIDE SEQUENCE</scope>
</reference>
<dbReference type="CDD" id="cd00067">
    <property type="entry name" value="GAL4"/>
    <property type="match status" value="1"/>
</dbReference>
<dbReference type="PROSITE" id="PS50048">
    <property type="entry name" value="ZN2_CY6_FUNGAL_2"/>
    <property type="match status" value="1"/>
</dbReference>
<evidence type="ECO:0000256" key="4">
    <source>
        <dbReference type="ARBA" id="ARBA00023242"/>
    </source>
</evidence>
<dbReference type="AlphaFoldDB" id="A0A9W4JNZ9"/>
<dbReference type="Proteomes" id="UP001152646">
    <property type="component" value="Unassembled WGS sequence"/>
</dbReference>
<gene>
    <name evidence="6" type="ORF">PSALAMII_LOCUS8623</name>
</gene>
<keyword evidence="1" id="KW-0805">Transcription regulation</keyword>
<evidence type="ECO:0000313" key="7">
    <source>
        <dbReference type="Proteomes" id="UP001152646"/>
    </source>
</evidence>
<accession>A0A9W4JNZ9</accession>
<keyword evidence="4" id="KW-0539">Nucleus</keyword>
<dbReference type="InterPro" id="IPR001138">
    <property type="entry name" value="Zn2Cys6_DnaBD"/>
</dbReference>
<evidence type="ECO:0000256" key="2">
    <source>
        <dbReference type="ARBA" id="ARBA00023125"/>
    </source>
</evidence>